<accession>A0AAD7FIT6</accession>
<feature type="compositionally biased region" description="Polar residues" evidence="1">
    <location>
        <begin position="228"/>
        <end position="237"/>
    </location>
</feature>
<feature type="compositionally biased region" description="Basic and acidic residues" evidence="1">
    <location>
        <begin position="142"/>
        <end position="152"/>
    </location>
</feature>
<reference evidence="2" key="1">
    <citation type="submission" date="2023-03" db="EMBL/GenBank/DDBJ databases">
        <title>Massive genome expansion in bonnet fungi (Mycena s.s.) driven by repeated elements and novel gene families across ecological guilds.</title>
        <authorList>
            <consortium name="Lawrence Berkeley National Laboratory"/>
            <person name="Harder C.B."/>
            <person name="Miyauchi S."/>
            <person name="Viragh M."/>
            <person name="Kuo A."/>
            <person name="Thoen E."/>
            <person name="Andreopoulos B."/>
            <person name="Lu D."/>
            <person name="Skrede I."/>
            <person name="Drula E."/>
            <person name="Henrissat B."/>
            <person name="Morin E."/>
            <person name="Kohler A."/>
            <person name="Barry K."/>
            <person name="LaButti K."/>
            <person name="Morin E."/>
            <person name="Salamov A."/>
            <person name="Lipzen A."/>
            <person name="Mereny Z."/>
            <person name="Hegedus B."/>
            <person name="Baldrian P."/>
            <person name="Stursova M."/>
            <person name="Weitz H."/>
            <person name="Taylor A."/>
            <person name="Grigoriev I.V."/>
            <person name="Nagy L.G."/>
            <person name="Martin F."/>
            <person name="Kauserud H."/>
        </authorList>
    </citation>
    <scope>NUCLEOTIDE SEQUENCE</scope>
    <source>
        <strain evidence="2">9284</strain>
    </source>
</reference>
<feature type="region of interest" description="Disordered" evidence="1">
    <location>
        <begin position="185"/>
        <end position="204"/>
    </location>
</feature>
<dbReference type="AlphaFoldDB" id="A0AAD7FIT6"/>
<feature type="region of interest" description="Disordered" evidence="1">
    <location>
        <begin position="225"/>
        <end position="294"/>
    </location>
</feature>
<sequence>MPTKAAPSPEEEVIQLRKQLAEAKKKIAEIAKQQSKPKKLIPRPKGQAGKGKGYRLQTAMRLGKNKTRYNHLSKIVRHYASRFLMTGKTIQKQNPTTLATVIARIKRDFTYFQRFDGGWPIRDLIKQFLTNHNYKFKRAAKEEKEAEKHDPAEWDDDVEAEAEENDGESVGGSDSEMEDVVVDGEDGEAGEDGLELDTGDCDEMDGVEEMEDAPLDLDLEEIKENVESSKTPNAVKTNKTKAETPVKKSKLKSKSSPRPPSPSPLRTRKLNDPEPLSLRPAKKLKPLVCPGKKRNTWMPKTHHWMPRSVKCSRSTTPSWLKLRTTAGPSQSILINYPAASSPSCRT</sequence>
<comment type="caution">
    <text evidence="2">The sequence shown here is derived from an EMBL/GenBank/DDBJ whole genome shotgun (WGS) entry which is preliminary data.</text>
</comment>
<proteinExistence type="predicted"/>
<feature type="region of interest" description="Disordered" evidence="1">
    <location>
        <begin position="30"/>
        <end position="54"/>
    </location>
</feature>
<feature type="compositionally biased region" description="Acidic residues" evidence="1">
    <location>
        <begin position="153"/>
        <end position="167"/>
    </location>
</feature>
<gene>
    <name evidence="2" type="ORF">FB45DRAFT_55252</name>
</gene>
<evidence type="ECO:0000313" key="2">
    <source>
        <dbReference type="EMBL" id="KAJ7626809.1"/>
    </source>
</evidence>
<organism evidence="2 3">
    <name type="scientific">Roridomyces roridus</name>
    <dbReference type="NCBI Taxonomy" id="1738132"/>
    <lineage>
        <taxon>Eukaryota</taxon>
        <taxon>Fungi</taxon>
        <taxon>Dikarya</taxon>
        <taxon>Basidiomycota</taxon>
        <taxon>Agaricomycotina</taxon>
        <taxon>Agaricomycetes</taxon>
        <taxon>Agaricomycetidae</taxon>
        <taxon>Agaricales</taxon>
        <taxon>Marasmiineae</taxon>
        <taxon>Mycenaceae</taxon>
        <taxon>Roridomyces</taxon>
    </lineage>
</organism>
<protein>
    <submittedName>
        <fullName evidence="2">Uncharacterized protein</fullName>
    </submittedName>
</protein>
<evidence type="ECO:0000313" key="3">
    <source>
        <dbReference type="Proteomes" id="UP001221142"/>
    </source>
</evidence>
<feature type="compositionally biased region" description="Basic residues" evidence="1">
    <location>
        <begin position="280"/>
        <end position="294"/>
    </location>
</feature>
<keyword evidence="3" id="KW-1185">Reference proteome</keyword>
<dbReference type="EMBL" id="JARKIF010000011">
    <property type="protein sequence ID" value="KAJ7626809.1"/>
    <property type="molecule type" value="Genomic_DNA"/>
</dbReference>
<name>A0AAD7FIT6_9AGAR</name>
<feature type="region of interest" description="Disordered" evidence="1">
    <location>
        <begin position="142"/>
        <end position="178"/>
    </location>
</feature>
<dbReference type="Proteomes" id="UP001221142">
    <property type="component" value="Unassembled WGS sequence"/>
</dbReference>
<evidence type="ECO:0000256" key="1">
    <source>
        <dbReference type="SAM" id="MobiDB-lite"/>
    </source>
</evidence>